<dbReference type="RefSeq" id="WP_176763205.1">
    <property type="nucleotide sequence ID" value="NZ_FNAS01000001.1"/>
</dbReference>
<evidence type="ECO:0000313" key="3">
    <source>
        <dbReference type="Proteomes" id="UP000198517"/>
    </source>
</evidence>
<organism evidence="2 3">
    <name type="scientific">Riemerella columbipharyngis</name>
    <dbReference type="NCBI Taxonomy" id="1071918"/>
    <lineage>
        <taxon>Bacteria</taxon>
        <taxon>Pseudomonadati</taxon>
        <taxon>Bacteroidota</taxon>
        <taxon>Flavobacteriia</taxon>
        <taxon>Flavobacteriales</taxon>
        <taxon>Weeksellaceae</taxon>
        <taxon>Riemerella</taxon>
    </lineage>
</organism>
<dbReference type="InterPro" id="IPR024311">
    <property type="entry name" value="Lipocalin-like"/>
</dbReference>
<keyword evidence="3" id="KW-1185">Reference proteome</keyword>
<proteinExistence type="predicted"/>
<gene>
    <name evidence="2" type="ORF">SAMN05421544_101253</name>
</gene>
<name>A0A1G6YT88_9FLAO</name>
<dbReference type="Proteomes" id="UP000198517">
    <property type="component" value="Unassembled WGS sequence"/>
</dbReference>
<dbReference type="EMBL" id="FNAS01000001">
    <property type="protein sequence ID" value="SDD93273.1"/>
    <property type="molecule type" value="Genomic_DNA"/>
</dbReference>
<protein>
    <submittedName>
        <fullName evidence="2">Lipocalin-like domain-containing protein</fullName>
    </submittedName>
</protein>
<evidence type="ECO:0000259" key="1">
    <source>
        <dbReference type="Pfam" id="PF13648"/>
    </source>
</evidence>
<feature type="domain" description="Lipocalin-like" evidence="1">
    <location>
        <begin position="18"/>
        <end position="88"/>
    </location>
</feature>
<dbReference type="AlphaFoldDB" id="A0A1G6YT88"/>
<dbReference type="STRING" id="1071918.SAMN05421544_101253"/>
<dbReference type="Pfam" id="PF13648">
    <property type="entry name" value="Lipocalin_4"/>
    <property type="match status" value="1"/>
</dbReference>
<sequence length="114" mass="13432">MSYGERSKGSRDIEFCKNKYSQTNYYEFDDDGMGVVNYAYKDDNDNCISFNDDIDSYSVEGDKLTLNMYTTNNQFFRIVSLKNDEMELEQVKDFDNDGKSDKILIKFYKDYSVN</sequence>
<reference evidence="2 3" key="1">
    <citation type="submission" date="2016-10" db="EMBL/GenBank/DDBJ databases">
        <authorList>
            <person name="de Groot N.N."/>
        </authorList>
    </citation>
    <scope>NUCLEOTIDE SEQUENCE [LARGE SCALE GENOMIC DNA]</scope>
    <source>
        <strain evidence="2 3">DSM 24015</strain>
    </source>
</reference>
<evidence type="ECO:0000313" key="2">
    <source>
        <dbReference type="EMBL" id="SDD93273.1"/>
    </source>
</evidence>
<accession>A0A1G6YT88</accession>